<protein>
    <recommendedName>
        <fullName evidence="7">Platelet-derived growth factor (PDGF) family profile domain-containing protein</fullName>
    </recommendedName>
</protein>
<dbReference type="GO" id="GO:0051897">
    <property type="term" value="P:positive regulation of phosphatidylinositol 3-kinase/protein kinase B signal transduction"/>
    <property type="evidence" value="ECO:0007669"/>
    <property type="project" value="TreeGrafter"/>
</dbReference>
<evidence type="ECO:0000259" key="7">
    <source>
        <dbReference type="PROSITE" id="PS50278"/>
    </source>
</evidence>
<feature type="compositionally biased region" description="Basic and acidic residues" evidence="5">
    <location>
        <begin position="323"/>
        <end position="339"/>
    </location>
</feature>
<feature type="non-terminal residue" evidence="8">
    <location>
        <position position="629"/>
    </location>
</feature>
<dbReference type="GO" id="GO:0005615">
    <property type="term" value="C:extracellular space"/>
    <property type="evidence" value="ECO:0007669"/>
    <property type="project" value="TreeGrafter"/>
</dbReference>
<evidence type="ECO:0000256" key="2">
    <source>
        <dbReference type="ARBA" id="ARBA00023030"/>
    </source>
</evidence>
<feature type="region of interest" description="Disordered" evidence="5">
    <location>
        <begin position="208"/>
        <end position="247"/>
    </location>
</feature>
<feature type="signal peptide" evidence="6">
    <location>
        <begin position="1"/>
        <end position="22"/>
    </location>
</feature>
<feature type="compositionally biased region" description="Basic residues" evidence="5">
    <location>
        <begin position="352"/>
        <end position="363"/>
    </location>
</feature>
<evidence type="ECO:0000313" key="9">
    <source>
        <dbReference type="Proteomes" id="UP001239994"/>
    </source>
</evidence>
<comment type="caution">
    <text evidence="8">The sequence shown here is derived from an EMBL/GenBank/DDBJ whole genome shotgun (WGS) entry which is preliminary data.</text>
</comment>
<feature type="compositionally biased region" description="Pro residues" evidence="5">
    <location>
        <begin position="221"/>
        <end position="236"/>
    </location>
</feature>
<feature type="compositionally biased region" description="Basic and acidic residues" evidence="5">
    <location>
        <begin position="238"/>
        <end position="247"/>
    </location>
</feature>
<dbReference type="GO" id="GO:0016020">
    <property type="term" value="C:membrane"/>
    <property type="evidence" value="ECO:0007669"/>
    <property type="project" value="InterPro"/>
</dbReference>
<keyword evidence="2 4" id="KW-0339">Growth factor</keyword>
<evidence type="ECO:0000256" key="3">
    <source>
        <dbReference type="ARBA" id="ARBA00023246"/>
    </source>
</evidence>
<dbReference type="Proteomes" id="UP001239994">
    <property type="component" value="Unassembled WGS sequence"/>
</dbReference>
<dbReference type="PANTHER" id="PTHR11633">
    <property type="entry name" value="PLATELET-DERIVED GROWTH FACTOR"/>
    <property type="match status" value="1"/>
</dbReference>
<evidence type="ECO:0000256" key="4">
    <source>
        <dbReference type="RuleBase" id="RU003818"/>
    </source>
</evidence>
<dbReference type="Gene3D" id="2.10.90.10">
    <property type="entry name" value="Cystine-knot cytokines"/>
    <property type="match status" value="1"/>
</dbReference>
<evidence type="ECO:0000256" key="1">
    <source>
        <dbReference type="ARBA" id="ARBA00006686"/>
    </source>
</evidence>
<comment type="similarity">
    <text evidence="1 4">Belongs to the PDGF/VEGF growth factor family.</text>
</comment>
<evidence type="ECO:0000313" key="8">
    <source>
        <dbReference type="EMBL" id="KAK1802373.1"/>
    </source>
</evidence>
<dbReference type="Pfam" id="PF00341">
    <property type="entry name" value="PDGF"/>
    <property type="match status" value="1"/>
</dbReference>
<feature type="domain" description="Platelet-derived growth factor (PDGF) family profile" evidence="7">
    <location>
        <begin position="109"/>
        <end position="210"/>
    </location>
</feature>
<feature type="compositionally biased region" description="Basic residues" evidence="5">
    <location>
        <begin position="533"/>
        <end position="545"/>
    </location>
</feature>
<dbReference type="GO" id="GO:0070374">
    <property type="term" value="P:positive regulation of ERK1 and ERK2 cascade"/>
    <property type="evidence" value="ECO:0007669"/>
    <property type="project" value="TreeGrafter"/>
</dbReference>
<dbReference type="GO" id="GO:0051781">
    <property type="term" value="P:positive regulation of cell division"/>
    <property type="evidence" value="ECO:0007669"/>
    <property type="project" value="UniProtKB-KW"/>
</dbReference>
<feature type="compositionally biased region" description="Low complexity" evidence="5">
    <location>
        <begin position="208"/>
        <end position="220"/>
    </location>
</feature>
<accession>A0AAD8ZQF5</accession>
<evidence type="ECO:0000256" key="6">
    <source>
        <dbReference type="SAM" id="SignalP"/>
    </source>
</evidence>
<organism evidence="8 9">
    <name type="scientific">Electrophorus voltai</name>
    <dbReference type="NCBI Taxonomy" id="2609070"/>
    <lineage>
        <taxon>Eukaryota</taxon>
        <taxon>Metazoa</taxon>
        <taxon>Chordata</taxon>
        <taxon>Craniata</taxon>
        <taxon>Vertebrata</taxon>
        <taxon>Euteleostomi</taxon>
        <taxon>Actinopterygii</taxon>
        <taxon>Neopterygii</taxon>
        <taxon>Teleostei</taxon>
        <taxon>Ostariophysi</taxon>
        <taxon>Gymnotiformes</taxon>
        <taxon>Gymnotoidei</taxon>
        <taxon>Gymnotidae</taxon>
        <taxon>Electrophorus</taxon>
    </lineage>
</organism>
<feature type="compositionally biased region" description="Low complexity" evidence="5">
    <location>
        <begin position="495"/>
        <end position="506"/>
    </location>
</feature>
<sequence>MSSWVALLVALTACLRFGGAQSEPLPHSLVDLVMNSPISSMEELHKLLDVDSKRKLMRAILTAHTDVFPEALLKIPLFLSLALSLSLPPHVSLHPLLLPALPCLHLPVSLSAGVQVAQQAMCKVRTEVMEVTRSMLDRRNANFLLWPLCVEVQRCSGCCNSRNMQCVPVTKEMRHLQMTKIQFINRQPIYEKVVIPVEDHVTCSCQSRTAAPAPAPRAKATPPPPRVLPKVIPPPSQSKEELHRHDDLKQNQRLHLDDREAQQWQPKYAPSHTQGAPVHTPTRTQSNRPAPFQPLLTYTPAVPAHAGREDTWTQRATPGTLDGHTHRQPEPERAGEHRTHLGSGDSKSELHHHQHHGHHRHNSRFQSDEATPQLPHRNLSHDSSQSGGTVHHHSQSEVVPPHSSQLEGSVLTYTHVEVIGQSSGQSKLPGRHFAQIVTPSIHSSPLEVGSQPHSQSVHAEHQEKSSKLQRHHEEKSDMEREQKQSEHHHHHHHQNQNQTQATGHHQASTHRAVTNAPPTMSPTPQPPPPPTTQRRRRRKHRRRMSKSAMRAMIMTLPLSVPLQGDVLNELSPFAIMDPKKAQDSWTWGGPARTVLPYLDLLESIIAQCNPVIYAPSYLDVPNLVSLSAE</sequence>
<keyword evidence="9" id="KW-1185">Reference proteome</keyword>
<dbReference type="GO" id="GO:0008284">
    <property type="term" value="P:positive regulation of cell population proliferation"/>
    <property type="evidence" value="ECO:0007669"/>
    <property type="project" value="TreeGrafter"/>
</dbReference>
<dbReference type="InterPro" id="IPR000072">
    <property type="entry name" value="PDGF/VEGF_dom"/>
</dbReference>
<dbReference type="PROSITE" id="PS50278">
    <property type="entry name" value="PDGF_2"/>
    <property type="match status" value="1"/>
</dbReference>
<dbReference type="EMBL" id="JAROKS010000007">
    <property type="protein sequence ID" value="KAK1802373.1"/>
    <property type="molecule type" value="Genomic_DNA"/>
</dbReference>
<gene>
    <name evidence="8" type="ORF">P4O66_022037</name>
</gene>
<feature type="compositionally biased region" description="Pro residues" evidence="5">
    <location>
        <begin position="519"/>
        <end position="531"/>
    </location>
</feature>
<dbReference type="GO" id="GO:0030335">
    <property type="term" value="P:positive regulation of cell migration"/>
    <property type="evidence" value="ECO:0007669"/>
    <property type="project" value="TreeGrafter"/>
</dbReference>
<proteinExistence type="inferred from homology"/>
<dbReference type="GO" id="GO:0008083">
    <property type="term" value="F:growth factor activity"/>
    <property type="evidence" value="ECO:0007669"/>
    <property type="project" value="UniProtKB-KW"/>
</dbReference>
<dbReference type="SMART" id="SM00141">
    <property type="entry name" value="PDGF"/>
    <property type="match status" value="1"/>
</dbReference>
<feature type="compositionally biased region" description="Basic and acidic residues" evidence="5">
    <location>
        <begin position="458"/>
        <end position="485"/>
    </location>
</feature>
<reference evidence="8" key="1">
    <citation type="submission" date="2023-03" db="EMBL/GenBank/DDBJ databases">
        <title>Electrophorus voltai genome.</title>
        <authorList>
            <person name="Bian C."/>
        </authorList>
    </citation>
    <scope>NUCLEOTIDE SEQUENCE</scope>
    <source>
        <strain evidence="8">CB-2022</strain>
        <tissue evidence="8">Muscle</tissue>
    </source>
</reference>
<feature type="chain" id="PRO_5041952409" description="Platelet-derived growth factor (PDGF) family profile domain-containing protein" evidence="6">
    <location>
        <begin position="23"/>
        <end position="629"/>
    </location>
</feature>
<feature type="region of interest" description="Disordered" evidence="5">
    <location>
        <begin position="263"/>
        <end position="405"/>
    </location>
</feature>
<evidence type="ECO:0000256" key="5">
    <source>
        <dbReference type="SAM" id="MobiDB-lite"/>
    </source>
</evidence>
<dbReference type="GO" id="GO:0005161">
    <property type="term" value="F:platelet-derived growth factor receptor binding"/>
    <property type="evidence" value="ECO:0007669"/>
    <property type="project" value="TreeGrafter"/>
</dbReference>
<keyword evidence="6" id="KW-0732">Signal</keyword>
<dbReference type="InterPro" id="IPR029034">
    <property type="entry name" value="Cystine-knot_cytokine"/>
</dbReference>
<dbReference type="SUPFAM" id="SSF57501">
    <property type="entry name" value="Cystine-knot cytokines"/>
    <property type="match status" value="1"/>
</dbReference>
<dbReference type="GO" id="GO:0048008">
    <property type="term" value="P:platelet-derived growth factor receptor signaling pathway"/>
    <property type="evidence" value="ECO:0007669"/>
    <property type="project" value="TreeGrafter"/>
</dbReference>
<feature type="region of interest" description="Disordered" evidence="5">
    <location>
        <begin position="443"/>
        <end position="546"/>
    </location>
</feature>
<dbReference type="PANTHER" id="PTHR11633:SF15">
    <property type="entry name" value="ADENYLATE CYCLASE, TERMINAL-DIFFERENTIATION SPECIFIC"/>
    <property type="match status" value="1"/>
</dbReference>
<dbReference type="AlphaFoldDB" id="A0AAD8ZQF5"/>
<name>A0AAD8ZQF5_9TELE</name>
<keyword evidence="3" id="KW-0497">Mitogen</keyword>